<dbReference type="GO" id="GO:0008170">
    <property type="term" value="F:N-methyltransferase activity"/>
    <property type="evidence" value="ECO:0007669"/>
    <property type="project" value="InterPro"/>
</dbReference>
<dbReference type="PANTHER" id="PTHR42933:SF3">
    <property type="entry name" value="TYPE I RESTRICTION ENZYME MJAVIII METHYLASE SUBUNIT"/>
    <property type="match status" value="1"/>
</dbReference>
<dbReference type="InterPro" id="IPR004546">
    <property type="entry name" value="Restrct_endonuc_T1M"/>
</dbReference>
<dbReference type="Gene3D" id="1.20.1260.30">
    <property type="match status" value="1"/>
</dbReference>
<keyword evidence="8" id="KW-0175">Coiled coil</keyword>
<dbReference type="NCBIfam" id="TIGR00497">
    <property type="entry name" value="hsdM"/>
    <property type="match status" value="1"/>
</dbReference>
<dbReference type="Proteomes" id="UP000238281">
    <property type="component" value="Unassembled WGS sequence"/>
</dbReference>
<dbReference type="EC" id="2.1.1.72" evidence="2"/>
<dbReference type="RefSeq" id="WP_105914947.1">
    <property type="nucleotide sequence ID" value="NZ_NXGE01000001.1"/>
</dbReference>
<evidence type="ECO:0000256" key="8">
    <source>
        <dbReference type="SAM" id="Coils"/>
    </source>
</evidence>
<evidence type="ECO:0000256" key="1">
    <source>
        <dbReference type="ARBA" id="ARBA00006594"/>
    </source>
</evidence>
<dbReference type="GO" id="GO:0003677">
    <property type="term" value="F:DNA binding"/>
    <property type="evidence" value="ECO:0007669"/>
    <property type="project" value="InterPro"/>
</dbReference>
<evidence type="ECO:0000313" key="12">
    <source>
        <dbReference type="Proteomes" id="UP000238281"/>
    </source>
</evidence>
<dbReference type="InterPro" id="IPR051537">
    <property type="entry name" value="DNA_Adenine_Mtase"/>
</dbReference>
<keyword evidence="5" id="KW-0949">S-adenosyl-L-methionine</keyword>
<evidence type="ECO:0000259" key="9">
    <source>
        <dbReference type="Pfam" id="PF02384"/>
    </source>
</evidence>
<keyword evidence="4" id="KW-0808">Transferase</keyword>
<dbReference type="PROSITE" id="PS00092">
    <property type="entry name" value="N6_MTASE"/>
    <property type="match status" value="1"/>
</dbReference>
<comment type="caution">
    <text evidence="11">The sequence shown here is derived from an EMBL/GenBank/DDBJ whole genome shotgun (WGS) entry which is preliminary data.</text>
</comment>
<feature type="coiled-coil region" evidence="8">
    <location>
        <begin position="478"/>
        <end position="512"/>
    </location>
</feature>
<dbReference type="PANTHER" id="PTHR42933">
    <property type="entry name" value="SLR6095 PROTEIN"/>
    <property type="match status" value="1"/>
</dbReference>
<dbReference type="GO" id="GO:0009007">
    <property type="term" value="F:site-specific DNA-methyltransferase (adenine-specific) activity"/>
    <property type="evidence" value="ECO:0007669"/>
    <property type="project" value="UniProtKB-EC"/>
</dbReference>
<gene>
    <name evidence="11" type="ORF">CJ673_03810</name>
</gene>
<dbReference type="AlphaFoldDB" id="A0A2S9TAY8"/>
<feature type="domain" description="N6 adenine-specific DNA methyltransferase N-terminal" evidence="10">
    <location>
        <begin position="9"/>
        <end position="136"/>
    </location>
</feature>
<name>A0A2S9TAY8_9BACT</name>
<feature type="domain" description="DNA methylase adenine-specific" evidence="9">
    <location>
        <begin position="149"/>
        <end position="481"/>
    </location>
</feature>
<evidence type="ECO:0000259" key="10">
    <source>
        <dbReference type="Pfam" id="PF12161"/>
    </source>
</evidence>
<dbReference type="GO" id="GO:0032259">
    <property type="term" value="P:methylation"/>
    <property type="evidence" value="ECO:0007669"/>
    <property type="project" value="UniProtKB-KW"/>
</dbReference>
<dbReference type="InterPro" id="IPR029063">
    <property type="entry name" value="SAM-dependent_MTases_sf"/>
</dbReference>
<dbReference type="PRINTS" id="PR00507">
    <property type="entry name" value="N12N6MTFRASE"/>
</dbReference>
<evidence type="ECO:0000256" key="7">
    <source>
        <dbReference type="ARBA" id="ARBA00047942"/>
    </source>
</evidence>
<proteinExistence type="inferred from homology"/>
<accession>A0A2S9TAY8</accession>
<reference evidence="11 12" key="1">
    <citation type="submission" date="2017-09" db="EMBL/GenBank/DDBJ databases">
        <title>Reassesment of A. cryaerophilus.</title>
        <authorList>
            <person name="Perez-Cataluna A."/>
            <person name="Collado L."/>
            <person name="Salgado O."/>
            <person name="Lefinanco V."/>
            <person name="Figueras M.J."/>
        </authorList>
    </citation>
    <scope>NUCLEOTIDE SEQUENCE [LARGE SCALE GENOMIC DNA]</scope>
    <source>
        <strain evidence="11 12">LMG 10210</strain>
    </source>
</reference>
<evidence type="ECO:0000256" key="2">
    <source>
        <dbReference type="ARBA" id="ARBA00011900"/>
    </source>
</evidence>
<organism evidence="11 12">
    <name type="scientific">Aliarcobacter cryaerophilus</name>
    <dbReference type="NCBI Taxonomy" id="28198"/>
    <lineage>
        <taxon>Bacteria</taxon>
        <taxon>Pseudomonadati</taxon>
        <taxon>Campylobacterota</taxon>
        <taxon>Epsilonproteobacteria</taxon>
        <taxon>Campylobacterales</taxon>
        <taxon>Arcobacteraceae</taxon>
        <taxon>Aliarcobacter</taxon>
    </lineage>
</organism>
<dbReference type="GO" id="GO:0009307">
    <property type="term" value="P:DNA restriction-modification system"/>
    <property type="evidence" value="ECO:0007669"/>
    <property type="project" value="UniProtKB-KW"/>
</dbReference>
<keyword evidence="6" id="KW-0680">Restriction system</keyword>
<dbReference type="Pfam" id="PF02384">
    <property type="entry name" value="N6_Mtase"/>
    <property type="match status" value="1"/>
</dbReference>
<dbReference type="InterPro" id="IPR022749">
    <property type="entry name" value="D12N6_MeTrfase_N"/>
</dbReference>
<dbReference type="InterPro" id="IPR003356">
    <property type="entry name" value="DNA_methylase_A-5"/>
</dbReference>
<dbReference type="SUPFAM" id="SSF53335">
    <property type="entry name" value="S-adenosyl-L-methionine-dependent methyltransferases"/>
    <property type="match status" value="1"/>
</dbReference>
<dbReference type="InterPro" id="IPR002052">
    <property type="entry name" value="DNA_methylase_N6_adenine_CS"/>
</dbReference>
<evidence type="ECO:0000256" key="5">
    <source>
        <dbReference type="ARBA" id="ARBA00022691"/>
    </source>
</evidence>
<comment type="catalytic activity">
    <reaction evidence="7">
        <text>a 2'-deoxyadenosine in DNA + S-adenosyl-L-methionine = an N(6)-methyl-2'-deoxyadenosine in DNA + S-adenosyl-L-homocysteine + H(+)</text>
        <dbReference type="Rhea" id="RHEA:15197"/>
        <dbReference type="Rhea" id="RHEA-COMP:12418"/>
        <dbReference type="Rhea" id="RHEA-COMP:12419"/>
        <dbReference type="ChEBI" id="CHEBI:15378"/>
        <dbReference type="ChEBI" id="CHEBI:57856"/>
        <dbReference type="ChEBI" id="CHEBI:59789"/>
        <dbReference type="ChEBI" id="CHEBI:90615"/>
        <dbReference type="ChEBI" id="CHEBI:90616"/>
        <dbReference type="EC" id="2.1.1.72"/>
    </reaction>
</comment>
<evidence type="ECO:0000256" key="4">
    <source>
        <dbReference type="ARBA" id="ARBA00022679"/>
    </source>
</evidence>
<dbReference type="EMBL" id="NXGE01000001">
    <property type="protein sequence ID" value="PRM96015.1"/>
    <property type="molecule type" value="Genomic_DNA"/>
</dbReference>
<dbReference type="Pfam" id="PF12161">
    <property type="entry name" value="HsdM_N"/>
    <property type="match status" value="1"/>
</dbReference>
<keyword evidence="3" id="KW-0489">Methyltransferase</keyword>
<evidence type="ECO:0000313" key="11">
    <source>
        <dbReference type="EMBL" id="PRM96015.1"/>
    </source>
</evidence>
<comment type="similarity">
    <text evidence="1">Belongs to the N(4)/N(6)-methyltransferase family.</text>
</comment>
<sequence length="517" mass="58564">MAKLNLETLEKWLWDSANILRGHIDSSDFKNYIFGLMFLKRASDQFFEEAKIAVEKEGIDLEEAIEDEDYHRFFIPKNAWWSEIAKKTENIGQAIDQAFSSIEEHNSSLEGVMTAVHFGDSEKLPDSLLSRLLQHFNKYSLANSDLENPDILGNSYEYLIRQFADDSGKKGGEFYTPKEVVQLLVQLIKPEAGNSIYDPTCGSGGMLIESAHYIAKNGGMLGEYVDCTLKGQEKNLGTWAVCKINMIVHNFKDSDIRKGDTLGSPKHIINGELETFDRVIANPPFSLSNWWEAAEVDIKNDAKGNPITPKYNDLVSDEYGRFKYGIPPRSYGDLAFLQHMLSVLKQNGKMGIVLPHGVLFRGSSEGKIREALLQNDFIEAIIGLPEKLFYNTGIPASIIIINKSKPQELKNKVIIIDASKEYKEGKNQNSLNPESIDKTVKAYEGMQDIEKFMRIVDLEEIKENDYNLNIARYIDTSSEEEIINIENVINKIANIEEKEKEIDTKLNEYLKTLGFVS</sequence>
<evidence type="ECO:0000256" key="6">
    <source>
        <dbReference type="ARBA" id="ARBA00022747"/>
    </source>
</evidence>
<evidence type="ECO:0000256" key="3">
    <source>
        <dbReference type="ARBA" id="ARBA00022603"/>
    </source>
</evidence>
<protein>
    <recommendedName>
        <fullName evidence="2">site-specific DNA-methyltransferase (adenine-specific)</fullName>
        <ecNumber evidence="2">2.1.1.72</ecNumber>
    </recommendedName>
</protein>
<dbReference type="Gene3D" id="3.40.50.150">
    <property type="entry name" value="Vaccinia Virus protein VP39"/>
    <property type="match status" value="1"/>
</dbReference>
<dbReference type="InterPro" id="IPR038333">
    <property type="entry name" value="T1MK-like_N_sf"/>
</dbReference>